<evidence type="ECO:0000313" key="1">
    <source>
        <dbReference type="EMBL" id="ORX63633.1"/>
    </source>
</evidence>
<dbReference type="AlphaFoldDB" id="A0A1Y1VR24"/>
<dbReference type="Proteomes" id="UP000193922">
    <property type="component" value="Unassembled WGS sequence"/>
</dbReference>
<name>A0A1Y1VR24_9FUNG</name>
<evidence type="ECO:0000313" key="2">
    <source>
        <dbReference type="Proteomes" id="UP000193922"/>
    </source>
</evidence>
<gene>
    <name evidence="1" type="ORF">DL89DRAFT_74005</name>
</gene>
<dbReference type="GeneID" id="63808680"/>
<reference evidence="1 2" key="1">
    <citation type="submission" date="2016-07" db="EMBL/GenBank/DDBJ databases">
        <title>Pervasive Adenine N6-methylation of Active Genes in Fungi.</title>
        <authorList>
            <consortium name="DOE Joint Genome Institute"/>
            <person name="Mondo S.J."/>
            <person name="Dannebaum R.O."/>
            <person name="Kuo R.C."/>
            <person name="Labutti K."/>
            <person name="Haridas S."/>
            <person name="Kuo A."/>
            <person name="Salamov A."/>
            <person name="Ahrendt S.R."/>
            <person name="Lipzen A."/>
            <person name="Sullivan W."/>
            <person name="Andreopoulos W.B."/>
            <person name="Clum A."/>
            <person name="Lindquist E."/>
            <person name="Daum C."/>
            <person name="Ramamoorthy G.K."/>
            <person name="Gryganskyi A."/>
            <person name="Culley D."/>
            <person name="Magnuson J.K."/>
            <person name="James T.Y."/>
            <person name="O'Malley M.A."/>
            <person name="Stajich J.E."/>
            <person name="Spatafora J.W."/>
            <person name="Visel A."/>
            <person name="Grigoriev I.V."/>
        </authorList>
    </citation>
    <scope>NUCLEOTIDE SEQUENCE [LARGE SCALE GENOMIC DNA]</scope>
    <source>
        <strain evidence="1 2">ATCC 12442</strain>
    </source>
</reference>
<keyword evidence="2" id="KW-1185">Reference proteome</keyword>
<sequence>MHIEHSSPHMRHGNRHSVWRTQKPPVFERTGRFILGIVRRVLCGRGGQRGWRRSICHSLLCLRLVRKLQYPLLWLRDRPTHALQWRCLAHHPGHGGSRWLWRWWHHLWRHRSHWWAEARWPMLCDQRRLDSLHHSARRRAACCAAAAGGQAAPAS</sequence>
<proteinExistence type="predicted"/>
<organism evidence="1 2">
    <name type="scientific">Linderina pennispora</name>
    <dbReference type="NCBI Taxonomy" id="61395"/>
    <lineage>
        <taxon>Eukaryota</taxon>
        <taxon>Fungi</taxon>
        <taxon>Fungi incertae sedis</taxon>
        <taxon>Zoopagomycota</taxon>
        <taxon>Kickxellomycotina</taxon>
        <taxon>Kickxellomycetes</taxon>
        <taxon>Kickxellales</taxon>
        <taxon>Kickxellaceae</taxon>
        <taxon>Linderina</taxon>
    </lineage>
</organism>
<dbReference type="EMBL" id="MCFD01000173">
    <property type="protein sequence ID" value="ORX63633.1"/>
    <property type="molecule type" value="Genomic_DNA"/>
</dbReference>
<comment type="caution">
    <text evidence="1">The sequence shown here is derived from an EMBL/GenBank/DDBJ whole genome shotgun (WGS) entry which is preliminary data.</text>
</comment>
<accession>A0A1Y1VR24</accession>
<protein>
    <submittedName>
        <fullName evidence="1">Uncharacterized protein</fullName>
    </submittedName>
</protein>
<dbReference type="RefSeq" id="XP_040739013.1">
    <property type="nucleotide sequence ID" value="XM_040892032.1"/>
</dbReference>